<dbReference type="HOGENOM" id="CLU_3015095_0_0_1"/>
<dbReference type="EMBL" id="KN833726">
    <property type="protein sequence ID" value="KIK23393.1"/>
    <property type="molecule type" value="Genomic_DNA"/>
</dbReference>
<evidence type="ECO:0000313" key="1">
    <source>
        <dbReference type="EMBL" id="KIK23393.1"/>
    </source>
</evidence>
<gene>
    <name evidence="1" type="ORF">PISMIDRAFT_459618</name>
</gene>
<proteinExistence type="predicted"/>
<protein>
    <submittedName>
        <fullName evidence="1">Unplaced genomic scaffold scaffold_42, whole genome shotgun sequence</fullName>
    </submittedName>
</protein>
<evidence type="ECO:0000313" key="2">
    <source>
        <dbReference type="Proteomes" id="UP000054018"/>
    </source>
</evidence>
<keyword evidence="2" id="KW-1185">Reference proteome</keyword>
<dbReference type="Proteomes" id="UP000054018">
    <property type="component" value="Unassembled WGS sequence"/>
</dbReference>
<reference evidence="1 2" key="1">
    <citation type="submission" date="2014-04" db="EMBL/GenBank/DDBJ databases">
        <authorList>
            <consortium name="DOE Joint Genome Institute"/>
            <person name="Kuo A."/>
            <person name="Kohler A."/>
            <person name="Costa M.D."/>
            <person name="Nagy L.G."/>
            <person name="Floudas D."/>
            <person name="Copeland A."/>
            <person name="Barry K.W."/>
            <person name="Cichocki N."/>
            <person name="Veneault-Fourrey C."/>
            <person name="LaButti K."/>
            <person name="Lindquist E.A."/>
            <person name="Lipzen A."/>
            <person name="Lundell T."/>
            <person name="Morin E."/>
            <person name="Murat C."/>
            <person name="Sun H."/>
            <person name="Tunlid A."/>
            <person name="Henrissat B."/>
            <person name="Grigoriev I.V."/>
            <person name="Hibbett D.S."/>
            <person name="Martin F."/>
            <person name="Nordberg H.P."/>
            <person name="Cantor M.N."/>
            <person name="Hua S.X."/>
        </authorList>
    </citation>
    <scope>NUCLEOTIDE SEQUENCE [LARGE SCALE GENOMIC DNA]</scope>
    <source>
        <strain evidence="1 2">441</strain>
    </source>
</reference>
<sequence length="56" mass="5996">MEVVAMTGLSLRVAGSALKRNTPCLCSLTCPTPPPTSWSLPHVSVSYSVSRRFLCS</sequence>
<name>A0A0C9ZUP7_9AGAM</name>
<reference evidence="2" key="2">
    <citation type="submission" date="2015-01" db="EMBL/GenBank/DDBJ databases">
        <title>Evolutionary Origins and Diversification of the Mycorrhizal Mutualists.</title>
        <authorList>
            <consortium name="DOE Joint Genome Institute"/>
            <consortium name="Mycorrhizal Genomics Consortium"/>
            <person name="Kohler A."/>
            <person name="Kuo A."/>
            <person name="Nagy L.G."/>
            <person name="Floudas D."/>
            <person name="Copeland A."/>
            <person name="Barry K.W."/>
            <person name="Cichocki N."/>
            <person name="Veneault-Fourrey C."/>
            <person name="LaButti K."/>
            <person name="Lindquist E.A."/>
            <person name="Lipzen A."/>
            <person name="Lundell T."/>
            <person name="Morin E."/>
            <person name="Murat C."/>
            <person name="Riley R."/>
            <person name="Ohm R."/>
            <person name="Sun H."/>
            <person name="Tunlid A."/>
            <person name="Henrissat B."/>
            <person name="Grigoriev I.V."/>
            <person name="Hibbett D.S."/>
            <person name="Martin F."/>
        </authorList>
    </citation>
    <scope>NUCLEOTIDE SEQUENCE [LARGE SCALE GENOMIC DNA]</scope>
    <source>
        <strain evidence="2">441</strain>
    </source>
</reference>
<accession>A0A0C9ZUP7</accession>
<organism evidence="1 2">
    <name type="scientific">Pisolithus microcarpus 441</name>
    <dbReference type="NCBI Taxonomy" id="765257"/>
    <lineage>
        <taxon>Eukaryota</taxon>
        <taxon>Fungi</taxon>
        <taxon>Dikarya</taxon>
        <taxon>Basidiomycota</taxon>
        <taxon>Agaricomycotina</taxon>
        <taxon>Agaricomycetes</taxon>
        <taxon>Agaricomycetidae</taxon>
        <taxon>Boletales</taxon>
        <taxon>Sclerodermatineae</taxon>
        <taxon>Pisolithaceae</taxon>
        <taxon>Pisolithus</taxon>
    </lineage>
</organism>
<dbReference type="AlphaFoldDB" id="A0A0C9ZUP7"/>